<accession>A0A1A0HGB7</accession>
<dbReference type="Pfam" id="PF00169">
    <property type="entry name" value="PH"/>
    <property type="match status" value="1"/>
</dbReference>
<dbReference type="SUPFAM" id="SSF50729">
    <property type="entry name" value="PH domain-like"/>
    <property type="match status" value="1"/>
</dbReference>
<keyword evidence="1" id="KW-0812">Transmembrane</keyword>
<dbReference type="CDD" id="cd13280">
    <property type="entry name" value="PH_SIP3"/>
    <property type="match status" value="1"/>
</dbReference>
<dbReference type="AlphaFoldDB" id="A0A1A0HGB7"/>
<gene>
    <name evidence="3" type="ORF">METBIDRAFT_76151</name>
</gene>
<dbReference type="STRING" id="869754.A0A1A0HGB7"/>
<evidence type="ECO:0000256" key="1">
    <source>
        <dbReference type="SAM" id="Phobius"/>
    </source>
</evidence>
<dbReference type="InterPro" id="IPR001849">
    <property type="entry name" value="PH_domain"/>
</dbReference>
<dbReference type="OrthoDB" id="10070851at2759"/>
<keyword evidence="1" id="KW-1133">Transmembrane helix</keyword>
<comment type="caution">
    <text evidence="3">The sequence shown here is derived from an EMBL/GenBank/DDBJ whole genome shotgun (WGS) entry which is preliminary data.</text>
</comment>
<proteinExistence type="predicted"/>
<organism evidence="3 4">
    <name type="scientific">Metschnikowia bicuspidata var. bicuspidata NRRL YB-4993</name>
    <dbReference type="NCBI Taxonomy" id="869754"/>
    <lineage>
        <taxon>Eukaryota</taxon>
        <taxon>Fungi</taxon>
        <taxon>Dikarya</taxon>
        <taxon>Ascomycota</taxon>
        <taxon>Saccharomycotina</taxon>
        <taxon>Pichiomycetes</taxon>
        <taxon>Metschnikowiaceae</taxon>
        <taxon>Metschnikowia</taxon>
    </lineage>
</organism>
<feature type="domain" description="PH" evidence="2">
    <location>
        <begin position="315"/>
        <end position="416"/>
    </location>
</feature>
<feature type="transmembrane region" description="Helical" evidence="1">
    <location>
        <begin position="975"/>
        <end position="995"/>
    </location>
</feature>
<evidence type="ECO:0000313" key="4">
    <source>
        <dbReference type="Proteomes" id="UP000092555"/>
    </source>
</evidence>
<reference evidence="3 4" key="1">
    <citation type="submission" date="2016-05" db="EMBL/GenBank/DDBJ databases">
        <title>Comparative genomics of biotechnologically important yeasts.</title>
        <authorList>
            <consortium name="DOE Joint Genome Institute"/>
            <person name="Riley R."/>
            <person name="Haridas S."/>
            <person name="Wolfe K.H."/>
            <person name="Lopes M.R."/>
            <person name="Hittinger C.T."/>
            <person name="Goker M."/>
            <person name="Salamov A."/>
            <person name="Wisecaver J."/>
            <person name="Long T.M."/>
            <person name="Aerts A.L."/>
            <person name="Barry K."/>
            <person name="Choi C."/>
            <person name="Clum A."/>
            <person name="Coughlan A.Y."/>
            <person name="Deshpande S."/>
            <person name="Douglass A.P."/>
            <person name="Hanson S.J."/>
            <person name="Klenk H.-P."/>
            <person name="LaButti K."/>
            <person name="Lapidus A."/>
            <person name="Lindquist E."/>
            <person name="Lipzen A."/>
            <person name="Meier-kolthoff J.P."/>
            <person name="Ohm R.A."/>
            <person name="Otillar R.P."/>
            <person name="Pangilinan J."/>
            <person name="Peng Y."/>
            <person name="Rokas A."/>
            <person name="Rosa C.A."/>
            <person name="Scheuner C."/>
            <person name="Sibirny A.A."/>
            <person name="Slot J.C."/>
            <person name="Stielow J.B."/>
            <person name="Sun H."/>
            <person name="Kurtzman C.P."/>
            <person name="Blackwell M."/>
            <person name="Grigoriev I.V."/>
            <person name="Jeffries T.W."/>
        </authorList>
    </citation>
    <scope>NUCLEOTIDE SEQUENCE [LARGE SCALE GENOMIC DNA]</scope>
    <source>
        <strain evidence="3 4">NRRL YB-4993</strain>
    </source>
</reference>
<dbReference type="InterPro" id="IPR027267">
    <property type="entry name" value="AH/BAR_dom_sf"/>
</dbReference>
<keyword evidence="1" id="KW-0472">Membrane</keyword>
<dbReference type="EMBL" id="LXTC01000001">
    <property type="protein sequence ID" value="OBA23035.1"/>
    <property type="molecule type" value="Genomic_DNA"/>
</dbReference>
<dbReference type="SMART" id="SM00233">
    <property type="entry name" value="PH"/>
    <property type="match status" value="1"/>
</dbReference>
<dbReference type="SUPFAM" id="SSF103657">
    <property type="entry name" value="BAR/IMD domain-like"/>
    <property type="match status" value="1"/>
</dbReference>
<dbReference type="Proteomes" id="UP000092555">
    <property type="component" value="Unassembled WGS sequence"/>
</dbReference>
<dbReference type="PROSITE" id="PS50003">
    <property type="entry name" value="PH_DOMAIN"/>
    <property type="match status" value="1"/>
</dbReference>
<dbReference type="InterPro" id="IPR011993">
    <property type="entry name" value="PH-like_dom_sf"/>
</dbReference>
<dbReference type="GeneID" id="30031459"/>
<evidence type="ECO:0000313" key="3">
    <source>
        <dbReference type="EMBL" id="OBA23035.1"/>
    </source>
</evidence>
<keyword evidence="4" id="KW-1185">Reference proteome</keyword>
<dbReference type="Gene3D" id="2.30.29.30">
    <property type="entry name" value="Pleckstrin-homology domain (PH domain)/Phosphotyrosine-binding domain (PTB)"/>
    <property type="match status" value="1"/>
</dbReference>
<dbReference type="InterPro" id="IPR042067">
    <property type="entry name" value="Sip3_PH"/>
</dbReference>
<dbReference type="PANTHER" id="PTHR14248">
    <property type="entry name" value="CYCLIN Y, ISOFORM A"/>
    <property type="match status" value="1"/>
</dbReference>
<sequence>MTLLPLPNTASETRPAVEVPVPGSVVPGEFLFKLISVSYREAALDLPSFRASVNHLDTQLLQTEDWFMALADLFLKVPQKIEEFRSVFAILDHLVPSFVQDNVLDQEYSMAMFQHSRKTLRELWAMAFSVFRINTATIEQRKADFSQHVLRFRRLKRDFVRCQKKYDHYYHTHMGTPKYKEPALLYEDLRQLAGVRREYMLLSVELVAATHSVTEQINGTILSLNELFWRVKTEHLTGSFLDAAQLADVWRTVVRLRAWHEACVAANGMLDAQLATARRQVEAQVAASCLPAESETDYRPDLLNGRVLRDIDEPAAEKHGYVCMKTQPDRQARPVWLRRWAYIRNGVLGFLVLAPNGEAVQESDRIGVLLCSVRHTPNEDRHFCFEVKTIDSTWVLQAETLHELKSWLRVLENAQRRVVDPDDAMHTYLAAASRRLAPPITEFLSPELSSHGSALPRRLARLLERNAAFFDKNVLGSVGRVNLPVVTAATKMALVASSVAAGPYDPPPGADANLCGSVSWALRATAQVSARPVVVEPLQPSQTRQVGSGMRLPKNFPDAWVARDLQMRALFGEAVGPHEHCLVAYNCLVVPNDSHELRATHYVTQAHLYSYVHTRGFVAMTKIPLNRFVQVSCEQSTKHDTLRLVLVHGVLVLRLYFDDGVLLARKLNFLFQNLARSVPLTTLDVIAEVAAIDAAHQAAAVQPHDAPAAIPPHFAFVAGGLPLPGSFQEAASFANELPLMAQKTVPLPPKAVFHVLCGAESEILNVLTAMVEVQFSERSPWKQAPNGQPGLMRDNRSAFRLPSGQQGSITVSQHIEVQADNEFYSIKVTKSALKVFCGPRLRFEARITIHKMEAERAVVRIYGRPIIDEAPLKSFVASRLCNMFVRGFTAHVFRELDVACAIIGQKGRVLKAVYFYGKIVVADERYEPVVLDPVPIGRYGLISVCLKIMVANAFRTLAAWGLVAGGMARRMLHALSLHAVLIAIVLLLTLSNMYLGAVSARNYWTSRQSRILAHDLLSMEPMQIHRAVYLQDIQDLVSEDLALQSDSACFQTFRNQSVVLNFHGFTGWNDVFQDTPIAVKRQRLSERLRDIASKRNDLLVSLRLLHNLEEEEARAEWRDWLMDELDTCSQISSLNLLKQAGAAGDGLRMKSLGDYCDSCALELSAIPASV</sequence>
<protein>
    <recommendedName>
        <fullName evidence="2">PH domain-containing protein</fullName>
    </recommendedName>
</protein>
<dbReference type="Gene3D" id="1.20.1270.60">
    <property type="entry name" value="Arfaptin homology (AH) domain/BAR domain"/>
    <property type="match status" value="1"/>
</dbReference>
<evidence type="ECO:0000259" key="2">
    <source>
        <dbReference type="PROSITE" id="PS50003"/>
    </source>
</evidence>
<name>A0A1A0HGB7_9ASCO</name>
<dbReference type="RefSeq" id="XP_018713516.1">
    <property type="nucleotide sequence ID" value="XM_018858483.1"/>
</dbReference>